<comment type="caution">
    <text evidence="2">The sequence shown here is derived from an EMBL/GenBank/DDBJ whole genome shotgun (WGS) entry which is preliminary data.</text>
</comment>
<keyword evidence="1" id="KW-0472">Membrane</keyword>
<dbReference type="RefSeq" id="WP_189562865.1">
    <property type="nucleotide sequence ID" value="NZ_BMXF01000001.1"/>
</dbReference>
<name>A0A8J3G8J4_9BACT</name>
<feature type="transmembrane region" description="Helical" evidence="1">
    <location>
        <begin position="238"/>
        <end position="260"/>
    </location>
</feature>
<feature type="transmembrane region" description="Helical" evidence="1">
    <location>
        <begin position="12"/>
        <end position="32"/>
    </location>
</feature>
<dbReference type="AlphaFoldDB" id="A0A8J3G8J4"/>
<feature type="transmembrane region" description="Helical" evidence="1">
    <location>
        <begin position="372"/>
        <end position="390"/>
    </location>
</feature>
<evidence type="ECO:0000313" key="3">
    <source>
        <dbReference type="Proteomes" id="UP000598271"/>
    </source>
</evidence>
<feature type="transmembrane region" description="Helical" evidence="1">
    <location>
        <begin position="396"/>
        <end position="418"/>
    </location>
</feature>
<protein>
    <submittedName>
        <fullName evidence="2">Uncharacterized protein</fullName>
    </submittedName>
</protein>
<feature type="transmembrane region" description="Helical" evidence="1">
    <location>
        <begin position="199"/>
        <end position="231"/>
    </location>
</feature>
<dbReference type="Proteomes" id="UP000598271">
    <property type="component" value="Unassembled WGS sequence"/>
</dbReference>
<feature type="transmembrane region" description="Helical" evidence="1">
    <location>
        <begin position="272"/>
        <end position="291"/>
    </location>
</feature>
<feature type="transmembrane region" description="Helical" evidence="1">
    <location>
        <begin position="334"/>
        <end position="352"/>
    </location>
</feature>
<keyword evidence="1" id="KW-1133">Transmembrane helix</keyword>
<reference evidence="2 3" key="1">
    <citation type="journal article" date="2014" name="Int. J. Syst. Evol. Microbiol.">
        <title>Complete genome sequence of Corynebacterium casei LMG S-19264T (=DSM 44701T), isolated from a smear-ripened cheese.</title>
        <authorList>
            <consortium name="US DOE Joint Genome Institute (JGI-PGF)"/>
            <person name="Walter F."/>
            <person name="Albersmeier A."/>
            <person name="Kalinowski J."/>
            <person name="Ruckert C."/>
        </authorList>
    </citation>
    <scope>NUCLEOTIDE SEQUENCE [LARGE SCALE GENOMIC DNA]</scope>
    <source>
        <strain evidence="2 3">KCTC 12866</strain>
    </source>
</reference>
<feature type="transmembrane region" description="Helical" evidence="1">
    <location>
        <begin position="150"/>
        <end position="167"/>
    </location>
</feature>
<proteinExistence type="predicted"/>
<dbReference type="EMBL" id="BMXF01000001">
    <property type="protein sequence ID" value="GHB55611.1"/>
    <property type="molecule type" value="Genomic_DNA"/>
</dbReference>
<keyword evidence="3" id="KW-1185">Reference proteome</keyword>
<evidence type="ECO:0000313" key="2">
    <source>
        <dbReference type="EMBL" id="GHB55611.1"/>
    </source>
</evidence>
<keyword evidence="1" id="KW-0812">Transmembrane</keyword>
<feature type="transmembrane region" description="Helical" evidence="1">
    <location>
        <begin position="108"/>
        <end position="138"/>
    </location>
</feature>
<sequence>MMISQPFYVDPYLLEYFGLVLLLLVLFGASFAHDKASFLTKSLGLGVVVLPILYFYVIIDAHLVNIPFTDDFVLLETVRDFRQEQDFVAAVKILFAQVNQHRFAFERLVMLALVFITGTVNIKVLITLGNLFLLGILYLFALTFRDERVAWYYFLPIPFVLFNLTFYENAFWGIAAIQNTPLLFFAFLSAYSLGRANRAGLWVGAISALIVTFVSGTGMLAWIIGAVILVFQKRYRSLLWWSMLAIGSIAFYFLFDYQFIASANAPKPWEHPIFNGLLLLGFVGNSLYLDIPHPMQQDFYPDMMASVYLGIFIGVVFLGWLIRSLLSQKLKASYWFVLGAFLFGLGTGAMFVLSRPMGQFFMYGGSIFSRRYMIFGAVLLAVAYVALVVLTRRLRYIQPVVLVLGLLGFVALNFQSYFSSIVHLRQQHDELLLDGYYWKNYTTFLTDGDNFGDKPFWNHPTRMKELVGAIETSGLSNLYASDKLPSPAQLRAQTKDKSALYKGTFAARAGYRMAENNFPAEYIEFESQSKDTVYSACFLLVSDRHILPLPAIPAPYAWEEFLKHKTYYSAKNQYGLFRGKLPSGKFQIWIMSPEPVSDKHWDLRYTTKIVRLAEK</sequence>
<accession>A0A8J3G8J4</accession>
<feature type="transmembrane region" description="Helical" evidence="1">
    <location>
        <begin position="303"/>
        <end position="322"/>
    </location>
</feature>
<feature type="transmembrane region" description="Helical" evidence="1">
    <location>
        <begin position="174"/>
        <end position="193"/>
    </location>
</feature>
<feature type="transmembrane region" description="Helical" evidence="1">
    <location>
        <begin position="38"/>
        <end position="59"/>
    </location>
</feature>
<organism evidence="2 3">
    <name type="scientific">Persicitalea jodogahamensis</name>
    <dbReference type="NCBI Taxonomy" id="402147"/>
    <lineage>
        <taxon>Bacteria</taxon>
        <taxon>Pseudomonadati</taxon>
        <taxon>Bacteroidota</taxon>
        <taxon>Cytophagia</taxon>
        <taxon>Cytophagales</taxon>
        <taxon>Spirosomataceae</taxon>
        <taxon>Persicitalea</taxon>
    </lineage>
</organism>
<gene>
    <name evidence="2" type="ORF">GCM10007390_06030</name>
</gene>
<evidence type="ECO:0000256" key="1">
    <source>
        <dbReference type="SAM" id="Phobius"/>
    </source>
</evidence>